<accession>A0A7C9HMP6</accession>
<dbReference type="Proteomes" id="UP000483078">
    <property type="component" value="Unassembled WGS sequence"/>
</dbReference>
<evidence type="ECO:0000259" key="3">
    <source>
        <dbReference type="PROSITE" id="PS50894"/>
    </source>
</evidence>
<dbReference type="SUPFAM" id="SSF47226">
    <property type="entry name" value="Histidine-containing phosphotransfer domain, HPT domain"/>
    <property type="match status" value="1"/>
</dbReference>
<evidence type="ECO:0000313" key="5">
    <source>
        <dbReference type="Proteomes" id="UP000483078"/>
    </source>
</evidence>
<dbReference type="Gene3D" id="1.20.120.160">
    <property type="entry name" value="HPT domain"/>
    <property type="match status" value="1"/>
</dbReference>
<dbReference type="GO" id="GO:0000160">
    <property type="term" value="P:phosphorelay signal transduction system"/>
    <property type="evidence" value="ECO:0007669"/>
    <property type="project" value="UniProtKB-KW"/>
</dbReference>
<organism evidence="4 5">
    <name type="scientific">Sediminimonas qiaohouensis</name>
    <dbReference type="NCBI Taxonomy" id="552061"/>
    <lineage>
        <taxon>Bacteria</taxon>
        <taxon>Pseudomonadati</taxon>
        <taxon>Pseudomonadota</taxon>
        <taxon>Alphaproteobacteria</taxon>
        <taxon>Rhodobacterales</taxon>
        <taxon>Roseobacteraceae</taxon>
        <taxon>Sediminimonas</taxon>
    </lineage>
</organism>
<dbReference type="InterPro" id="IPR008207">
    <property type="entry name" value="Sig_transdc_His_kin_Hpt_dom"/>
</dbReference>
<name>A0A7C9HMP6_9RHOB</name>
<gene>
    <name evidence="4" type="ORF">FH759_07515</name>
</gene>
<feature type="domain" description="HPt" evidence="3">
    <location>
        <begin position="16"/>
        <end position="119"/>
    </location>
</feature>
<protein>
    <recommendedName>
        <fullName evidence="3">HPt domain-containing protein</fullName>
    </recommendedName>
</protein>
<keyword evidence="2" id="KW-0597">Phosphoprotein</keyword>
<keyword evidence="1" id="KW-0902">Two-component regulatory system</keyword>
<feature type="modified residue" description="Phosphohistidine" evidence="2">
    <location>
        <position position="63"/>
    </location>
</feature>
<comment type="caution">
    <text evidence="4">The sequence shown here is derived from an EMBL/GenBank/DDBJ whole genome shotgun (WGS) entry which is preliminary data.</text>
</comment>
<dbReference type="EMBL" id="VENJ01000009">
    <property type="protein sequence ID" value="MTJ04523.1"/>
    <property type="molecule type" value="Genomic_DNA"/>
</dbReference>
<evidence type="ECO:0000256" key="2">
    <source>
        <dbReference type="PROSITE-ProRule" id="PRU00110"/>
    </source>
</evidence>
<dbReference type="PROSITE" id="PS50894">
    <property type="entry name" value="HPT"/>
    <property type="match status" value="1"/>
</dbReference>
<reference evidence="4 5" key="1">
    <citation type="submission" date="2019-06" db="EMBL/GenBank/DDBJ databases">
        <title>Enrichment of Autotrophic Halophilic Microorganisms from Red Sea Brine Pool Using Microbial Electrosynthesis System.</title>
        <authorList>
            <person name="Alqahtani M.F."/>
            <person name="Bajracharya S."/>
            <person name="Katuri K.P."/>
            <person name="Ali M."/>
            <person name="Saikaly P.E."/>
        </authorList>
    </citation>
    <scope>NUCLEOTIDE SEQUENCE [LARGE SCALE GENOMIC DNA]</scope>
    <source>
        <strain evidence="4">MES6</strain>
    </source>
</reference>
<dbReference type="GO" id="GO:0004672">
    <property type="term" value="F:protein kinase activity"/>
    <property type="evidence" value="ECO:0007669"/>
    <property type="project" value="UniProtKB-ARBA"/>
</dbReference>
<dbReference type="InterPro" id="IPR036641">
    <property type="entry name" value="HPT_dom_sf"/>
</dbReference>
<proteinExistence type="predicted"/>
<dbReference type="RefSeq" id="WP_026758576.1">
    <property type="nucleotide sequence ID" value="NZ_VENJ01000009.1"/>
</dbReference>
<evidence type="ECO:0000256" key="1">
    <source>
        <dbReference type="ARBA" id="ARBA00023012"/>
    </source>
</evidence>
<evidence type="ECO:0000313" key="4">
    <source>
        <dbReference type="EMBL" id="MTJ04523.1"/>
    </source>
</evidence>
<sequence length="122" mass="13364">MVQKKPDITAEQDAILERALAPVRARFIEAIEGHILSFEALRREARNGHSSKESLKEIGQLAHKIAGIAGSVGYEEIGEAASTVERRVLECEASALDDGDRLASVDEVLEPLLELLEMKLDD</sequence>
<dbReference type="Pfam" id="PF01627">
    <property type="entry name" value="Hpt"/>
    <property type="match status" value="1"/>
</dbReference>
<dbReference type="AlphaFoldDB" id="A0A7C9HMP6"/>